<keyword evidence="1" id="KW-0812">Transmembrane</keyword>
<protein>
    <recommendedName>
        <fullName evidence="5">Immunoglobulin subtype domain-containing protein</fullName>
    </recommendedName>
</protein>
<feature type="signal peptide" evidence="2">
    <location>
        <begin position="1"/>
        <end position="21"/>
    </location>
</feature>
<evidence type="ECO:0000256" key="2">
    <source>
        <dbReference type="SAM" id="SignalP"/>
    </source>
</evidence>
<dbReference type="SUPFAM" id="SSF48726">
    <property type="entry name" value="Immunoglobulin"/>
    <property type="match status" value="1"/>
</dbReference>
<dbReference type="InterPro" id="IPR013783">
    <property type="entry name" value="Ig-like_fold"/>
</dbReference>
<evidence type="ECO:0000313" key="3">
    <source>
        <dbReference type="Ensembl" id="ENSNBRP00000009306.1"/>
    </source>
</evidence>
<dbReference type="Proteomes" id="UP000261580">
    <property type="component" value="Unassembled WGS sequence"/>
</dbReference>
<reference evidence="3" key="2">
    <citation type="submission" date="2025-09" db="UniProtKB">
        <authorList>
            <consortium name="Ensembl"/>
        </authorList>
    </citation>
    <scope>IDENTIFICATION</scope>
</reference>
<evidence type="ECO:0008006" key="5">
    <source>
        <dbReference type="Google" id="ProtNLM"/>
    </source>
</evidence>
<dbReference type="PANTHER" id="PTHR21063">
    <property type="entry name" value="LFA-3"/>
    <property type="match status" value="1"/>
</dbReference>
<dbReference type="GeneTree" id="ENSGT00610000086518"/>
<organism evidence="3 4">
    <name type="scientific">Neolamprologus brichardi</name>
    <name type="common">Fairy cichlid</name>
    <name type="synonym">Lamprologus brichardi</name>
    <dbReference type="NCBI Taxonomy" id="32507"/>
    <lineage>
        <taxon>Eukaryota</taxon>
        <taxon>Metazoa</taxon>
        <taxon>Chordata</taxon>
        <taxon>Craniata</taxon>
        <taxon>Vertebrata</taxon>
        <taxon>Euteleostomi</taxon>
        <taxon>Actinopterygii</taxon>
        <taxon>Neopterygii</taxon>
        <taxon>Teleostei</taxon>
        <taxon>Neoteleostei</taxon>
        <taxon>Acanthomorphata</taxon>
        <taxon>Ovalentaria</taxon>
        <taxon>Cichlomorphae</taxon>
        <taxon>Cichliformes</taxon>
        <taxon>Cichlidae</taxon>
        <taxon>African cichlids</taxon>
        <taxon>Pseudocrenilabrinae</taxon>
        <taxon>Lamprologini</taxon>
        <taxon>Neolamprologus</taxon>
    </lineage>
</organism>
<evidence type="ECO:0000256" key="1">
    <source>
        <dbReference type="SAM" id="Phobius"/>
    </source>
</evidence>
<keyword evidence="1" id="KW-0472">Membrane</keyword>
<keyword evidence="1" id="KW-1133">Transmembrane helix</keyword>
<name>A0A3Q4GK15_NEOBR</name>
<dbReference type="InterPro" id="IPR036179">
    <property type="entry name" value="Ig-like_dom_sf"/>
</dbReference>
<keyword evidence="4" id="KW-1185">Reference proteome</keyword>
<dbReference type="PANTHER" id="PTHR21063:SF4">
    <property type="entry name" value="CD48 ANTIGEN-RELATED"/>
    <property type="match status" value="1"/>
</dbReference>
<evidence type="ECO:0000313" key="4">
    <source>
        <dbReference type="Proteomes" id="UP000261580"/>
    </source>
</evidence>
<feature type="transmembrane region" description="Helical" evidence="1">
    <location>
        <begin position="175"/>
        <end position="196"/>
    </location>
</feature>
<dbReference type="Ensembl" id="ENSNBRT00000009573.1">
    <property type="protein sequence ID" value="ENSNBRP00000009306.1"/>
    <property type="gene ID" value="ENSNBRG00000007261.1"/>
</dbReference>
<keyword evidence="2" id="KW-0732">Signal</keyword>
<dbReference type="AlphaFoldDB" id="A0A3Q4GK15"/>
<sequence length="206" mass="23643">METSAGFWLLAVLLLAATSFSQDQTVKYIRVGDTLQLSPEPVSEQIYSGVWKYGRTLLAEWVQDAIPLTYYSKFKRRTSLNTDTGVLEIRNMTVADSGVYSVEINNQLQSRVYKIVIKDVPHPEVTVMETRIKMGLLRTSGRRMMESGSSQERRWRSSMMRKQRVKTFSCRMKNLYSLTVITLSLFECLCAFFNGVNKGLRCSYTD</sequence>
<feature type="chain" id="PRO_5018618069" description="Immunoglobulin subtype domain-containing protein" evidence="2">
    <location>
        <begin position="22"/>
        <end position="206"/>
    </location>
</feature>
<proteinExistence type="predicted"/>
<accession>A0A3Q4GK15</accession>
<dbReference type="Gene3D" id="2.60.40.10">
    <property type="entry name" value="Immunoglobulins"/>
    <property type="match status" value="1"/>
</dbReference>
<reference evidence="3" key="1">
    <citation type="submission" date="2025-08" db="UniProtKB">
        <authorList>
            <consortium name="Ensembl"/>
        </authorList>
    </citation>
    <scope>IDENTIFICATION</scope>
</reference>
<dbReference type="Bgee" id="ENSNBRG00000007261">
    <property type="expression patterns" value="Expressed in testis"/>
</dbReference>